<proteinExistence type="predicted"/>
<sequence>MMNQAISHLGALSSLMSDASSNCRRQPGMGTSFTAEKILDEVQQDGGKRKKHCGDDNKESSGNTEFFKPYDRELSGSTKFSSPASVIPSGLRQVTHYNETTLHILSIWVAHHNETTSSYFFHLGRSPITMRPHFIFFSILGRSPITMRPSSFLGHPKNETTLSPFHLGRSPITMRPPFPLGHPKNETTLSPFHLGRSPITMRPPFFLGHPKNETTLPPFHWGSSPIQ</sequence>
<accession>A0ACC4AL58</accession>
<reference evidence="1 2" key="1">
    <citation type="journal article" date="2024" name="Plant Biotechnol. J.">
        <title>Genome and CRISPR/Cas9 system of a widespread forest tree (Populus alba) in the world.</title>
        <authorList>
            <person name="Liu Y.J."/>
            <person name="Jiang P.F."/>
            <person name="Han X.M."/>
            <person name="Li X.Y."/>
            <person name="Wang H.M."/>
            <person name="Wang Y.J."/>
            <person name="Wang X.X."/>
            <person name="Zeng Q.Y."/>
        </authorList>
    </citation>
    <scope>NUCLEOTIDE SEQUENCE [LARGE SCALE GENOMIC DNA]</scope>
    <source>
        <strain evidence="2">cv. PAL-ZL1</strain>
    </source>
</reference>
<keyword evidence="2" id="KW-1185">Reference proteome</keyword>
<organism evidence="1 2">
    <name type="scientific">Populus alba</name>
    <name type="common">White poplar</name>
    <dbReference type="NCBI Taxonomy" id="43335"/>
    <lineage>
        <taxon>Eukaryota</taxon>
        <taxon>Viridiplantae</taxon>
        <taxon>Streptophyta</taxon>
        <taxon>Embryophyta</taxon>
        <taxon>Tracheophyta</taxon>
        <taxon>Spermatophyta</taxon>
        <taxon>Magnoliopsida</taxon>
        <taxon>eudicotyledons</taxon>
        <taxon>Gunneridae</taxon>
        <taxon>Pentapetalae</taxon>
        <taxon>rosids</taxon>
        <taxon>fabids</taxon>
        <taxon>Malpighiales</taxon>
        <taxon>Salicaceae</taxon>
        <taxon>Saliceae</taxon>
        <taxon>Populus</taxon>
    </lineage>
</organism>
<gene>
    <name evidence="1" type="ORF">D5086_032383</name>
</gene>
<evidence type="ECO:0000313" key="2">
    <source>
        <dbReference type="Proteomes" id="UP000309997"/>
    </source>
</evidence>
<comment type="caution">
    <text evidence="1">The sequence shown here is derived from an EMBL/GenBank/DDBJ whole genome shotgun (WGS) entry which is preliminary data.</text>
</comment>
<dbReference type="EMBL" id="RCHU02000018">
    <property type="protein sequence ID" value="KAL3566968.1"/>
    <property type="molecule type" value="Genomic_DNA"/>
</dbReference>
<dbReference type="Proteomes" id="UP000309997">
    <property type="component" value="Unassembled WGS sequence"/>
</dbReference>
<protein>
    <submittedName>
        <fullName evidence="1">Uncharacterized protein</fullName>
    </submittedName>
</protein>
<name>A0ACC4AL58_POPAL</name>
<evidence type="ECO:0000313" key="1">
    <source>
        <dbReference type="EMBL" id="KAL3566968.1"/>
    </source>
</evidence>